<keyword evidence="1" id="KW-1133">Transmembrane helix</keyword>
<evidence type="ECO:0000313" key="2">
    <source>
        <dbReference type="EMBL" id="CDW21303.1"/>
    </source>
</evidence>
<dbReference type="AlphaFoldDB" id="A0A0K2T5J2"/>
<dbReference type="EMBL" id="HACA01003942">
    <property type="protein sequence ID" value="CDW21303.1"/>
    <property type="molecule type" value="Transcribed_RNA"/>
</dbReference>
<reference evidence="2" key="1">
    <citation type="submission" date="2014-05" db="EMBL/GenBank/DDBJ databases">
        <authorList>
            <person name="Chronopoulou M."/>
        </authorList>
    </citation>
    <scope>NUCLEOTIDE SEQUENCE</scope>
    <source>
        <tissue evidence="2">Whole organism</tissue>
    </source>
</reference>
<sequence>FNNYDYSIFNYIITVLISFKFLVCVVFLLNVCIITILVCTGCPPPPPLSVLIGFSTLFIHLSFFQYH</sequence>
<accession>A0A0K2T5J2</accession>
<evidence type="ECO:0000256" key="1">
    <source>
        <dbReference type="SAM" id="Phobius"/>
    </source>
</evidence>
<proteinExistence type="predicted"/>
<protein>
    <submittedName>
        <fullName evidence="2">Uncharacterized protein</fullName>
    </submittedName>
</protein>
<feature type="non-terminal residue" evidence="2">
    <location>
        <position position="67"/>
    </location>
</feature>
<feature type="transmembrane region" description="Helical" evidence="1">
    <location>
        <begin position="48"/>
        <end position="66"/>
    </location>
</feature>
<feature type="non-terminal residue" evidence="2">
    <location>
        <position position="1"/>
    </location>
</feature>
<keyword evidence="1" id="KW-0812">Transmembrane</keyword>
<keyword evidence="1" id="KW-0472">Membrane</keyword>
<name>A0A0K2T5J2_LEPSM</name>
<feature type="transmembrane region" description="Helical" evidence="1">
    <location>
        <begin position="12"/>
        <end position="36"/>
    </location>
</feature>
<organism evidence="2">
    <name type="scientific">Lepeophtheirus salmonis</name>
    <name type="common">Salmon louse</name>
    <name type="synonym">Caligus salmonis</name>
    <dbReference type="NCBI Taxonomy" id="72036"/>
    <lineage>
        <taxon>Eukaryota</taxon>
        <taxon>Metazoa</taxon>
        <taxon>Ecdysozoa</taxon>
        <taxon>Arthropoda</taxon>
        <taxon>Crustacea</taxon>
        <taxon>Multicrustacea</taxon>
        <taxon>Hexanauplia</taxon>
        <taxon>Copepoda</taxon>
        <taxon>Siphonostomatoida</taxon>
        <taxon>Caligidae</taxon>
        <taxon>Lepeophtheirus</taxon>
    </lineage>
</organism>